<dbReference type="EMBL" id="JBIPKE010000009">
    <property type="protein sequence ID" value="MFH6982160.1"/>
    <property type="molecule type" value="Genomic_DNA"/>
</dbReference>
<dbReference type="InterPro" id="IPR008928">
    <property type="entry name" value="6-hairpin_glycosidase_sf"/>
</dbReference>
<dbReference type="PANTHER" id="PTHR47791">
    <property type="entry name" value="MEIOTICALLY UP-REGULATED GENE 191 PROTEIN"/>
    <property type="match status" value="1"/>
</dbReference>
<evidence type="ECO:0000313" key="1">
    <source>
        <dbReference type="EMBL" id="MFH6982160.1"/>
    </source>
</evidence>
<keyword evidence="1" id="KW-0378">Hydrolase</keyword>
<accession>A0ABW7N536</accession>
<reference evidence="1 2" key="1">
    <citation type="journal article" date="2013" name="Int. J. Syst. Evol. Microbiol.">
        <title>Marinoscillum luteum sp. nov., isolated from marine sediment.</title>
        <authorList>
            <person name="Cha I.T."/>
            <person name="Park S.J."/>
            <person name="Kim S.J."/>
            <person name="Kim J.G."/>
            <person name="Jung M.Y."/>
            <person name="Shin K.S."/>
            <person name="Kwon K.K."/>
            <person name="Yang S.H."/>
            <person name="Seo Y.S."/>
            <person name="Rhee S.K."/>
        </authorList>
    </citation>
    <scope>NUCLEOTIDE SEQUENCE [LARGE SCALE GENOMIC DNA]</scope>
    <source>
        <strain evidence="1 2">KCTC 23939</strain>
    </source>
</reference>
<comment type="caution">
    <text evidence="1">The sequence shown here is derived from an EMBL/GenBank/DDBJ whole genome shotgun (WGS) entry which is preliminary data.</text>
</comment>
<evidence type="ECO:0000313" key="2">
    <source>
        <dbReference type="Proteomes" id="UP001610063"/>
    </source>
</evidence>
<dbReference type="InterPro" id="IPR005198">
    <property type="entry name" value="Glyco_hydro_76"/>
</dbReference>
<gene>
    <name evidence="1" type="ORF">ACHKAR_01855</name>
</gene>
<organism evidence="1 2">
    <name type="scientific">Marinoscillum luteum</name>
    <dbReference type="NCBI Taxonomy" id="861051"/>
    <lineage>
        <taxon>Bacteria</taxon>
        <taxon>Pseudomonadati</taxon>
        <taxon>Bacteroidota</taxon>
        <taxon>Cytophagia</taxon>
        <taxon>Cytophagales</taxon>
        <taxon>Reichenbachiellaceae</taxon>
        <taxon>Marinoscillum</taxon>
    </lineage>
</organism>
<proteinExistence type="predicted"/>
<dbReference type="Gene3D" id="1.50.10.20">
    <property type="match status" value="1"/>
</dbReference>
<name>A0ABW7N536_9BACT</name>
<keyword evidence="2" id="KW-1185">Reference proteome</keyword>
<dbReference type="Proteomes" id="UP001610063">
    <property type="component" value="Unassembled WGS sequence"/>
</dbReference>
<dbReference type="Pfam" id="PF03663">
    <property type="entry name" value="Glyco_hydro_76"/>
    <property type="match status" value="1"/>
</dbReference>
<dbReference type="SUPFAM" id="SSF48208">
    <property type="entry name" value="Six-hairpin glycosidases"/>
    <property type="match status" value="1"/>
</dbReference>
<dbReference type="InterPro" id="IPR053169">
    <property type="entry name" value="MUG_Protein"/>
</dbReference>
<dbReference type="RefSeq" id="WP_395415933.1">
    <property type="nucleotide sequence ID" value="NZ_JBIPKE010000009.1"/>
</dbReference>
<dbReference type="PANTHER" id="PTHR47791:SF3">
    <property type="entry name" value="MEIOTICALLY UP-REGULATED GENE 191 PROTEIN"/>
    <property type="match status" value="1"/>
</dbReference>
<dbReference type="GO" id="GO:0016787">
    <property type="term" value="F:hydrolase activity"/>
    <property type="evidence" value="ECO:0007669"/>
    <property type="project" value="UniProtKB-KW"/>
</dbReference>
<protein>
    <submittedName>
        <fullName evidence="1">Glycoside hydrolase family 76 protein</fullName>
    </submittedName>
</protein>
<sequence>MKNRMILLKFILILLPLMGCKEESNLDPDENEPKQPVPPSWVSRADSSFNSLNLIYWNAEKGVYNTDNKKNLNTQHYWWQANALDAVVDAAVRAKSPSTINQMNEMISGIKNNISSLRNNDFFDDREWMALSILRAYELTENEEYLNDVKGLWEDIKLGWNDNHGGGIAWNENQLDYKNAPSNGPAAILAFRLHKITGSAADLDFGKQILAWQESKLVDPVTGIVWDGIGRQGGTEIDGDNSTEDFWRFTYNQGTYAGALAELYTITKDRQLLVKALKTFSATESLLSSSGGIIRPEGDGDGGLFKGIMMRYFGVLALSEGLSDGERRNVIDYLVDNGESAWDKAKNPAYPFLFNHDWRVSPPINGQGQVSSSVDLTVALSGVFLMETLAVLENKGLLKTL</sequence>